<keyword evidence="3" id="KW-1185">Reference proteome</keyword>
<dbReference type="Gene3D" id="3.90.1200.10">
    <property type="match status" value="1"/>
</dbReference>
<gene>
    <name evidence="2" type="ORF">Anas_13733</name>
</gene>
<protein>
    <recommendedName>
        <fullName evidence="1">CHK kinase-like domain-containing protein</fullName>
    </recommendedName>
</protein>
<dbReference type="InterPro" id="IPR004119">
    <property type="entry name" value="EcKL"/>
</dbReference>
<accession>A0A5N5T3Z5</accession>
<proteinExistence type="predicted"/>
<dbReference type="AlphaFoldDB" id="A0A5N5T3Z5"/>
<dbReference type="Pfam" id="PF02958">
    <property type="entry name" value="EcKL"/>
    <property type="match status" value="2"/>
</dbReference>
<evidence type="ECO:0000313" key="3">
    <source>
        <dbReference type="Proteomes" id="UP000326759"/>
    </source>
</evidence>
<feature type="non-terminal residue" evidence="2">
    <location>
        <position position="1"/>
    </location>
</feature>
<dbReference type="InterPro" id="IPR011009">
    <property type="entry name" value="Kinase-like_dom_sf"/>
</dbReference>
<dbReference type="SMART" id="SM00587">
    <property type="entry name" value="CHK"/>
    <property type="match status" value="1"/>
</dbReference>
<organism evidence="2 3">
    <name type="scientific">Armadillidium nasatum</name>
    <dbReference type="NCBI Taxonomy" id="96803"/>
    <lineage>
        <taxon>Eukaryota</taxon>
        <taxon>Metazoa</taxon>
        <taxon>Ecdysozoa</taxon>
        <taxon>Arthropoda</taxon>
        <taxon>Crustacea</taxon>
        <taxon>Multicrustacea</taxon>
        <taxon>Malacostraca</taxon>
        <taxon>Eumalacostraca</taxon>
        <taxon>Peracarida</taxon>
        <taxon>Isopoda</taxon>
        <taxon>Oniscidea</taxon>
        <taxon>Crinocheta</taxon>
        <taxon>Armadillidiidae</taxon>
        <taxon>Armadillidium</taxon>
    </lineage>
</organism>
<comment type="caution">
    <text evidence="2">The sequence shown here is derived from an EMBL/GenBank/DDBJ whole genome shotgun (WGS) entry which is preliminary data.</text>
</comment>
<sequence length="459" mass="54018">VRYRLNGSEFDVSYVAKLNPLRPVSPFTEVLEEMFGRETDIFSTIVGGMNEQLEKLDLPPLKNPKLFSRSLEKSKEAFLLENLKVQGFEVYDRRKGMDLNHCTLALKELGRFHASSLLYEETLHPKTIPESFDYFKVLFIIVNGMNKQLHELNLPHITTPKLYARDLEIGREVFIAENLRAQGFLTIDKRKVMDFDHTVLVLNELGRFHASSLLYEETLHPKSIEESFNLKDPRFDYNHESFKVFDKFNISMVRILSEILMKEGPKYEKFVSWIHDHLERLTGYFFDKNVPVKPFNLLLHGDCWTNNFLFRYDEKSMPVEIRFIDFQWARKGSPGRDLNYFFYMCLDGKLRTEKMPQMLSIYYQSFCEVLKRAGKPIPFSYEDLVLEVKNRKIFGLVSIMMLMTGVQVDHVFDSLFEEDPDSHMKMKNLTVNAMNDSKCPLKERIFSIFDELIDDKLFD</sequence>
<feature type="domain" description="CHK kinase-like" evidence="1">
    <location>
        <begin position="174"/>
        <end position="372"/>
    </location>
</feature>
<evidence type="ECO:0000259" key="1">
    <source>
        <dbReference type="SMART" id="SM00587"/>
    </source>
</evidence>
<dbReference type="PANTHER" id="PTHR11012">
    <property type="entry name" value="PROTEIN KINASE-LIKE DOMAIN-CONTAINING"/>
    <property type="match status" value="1"/>
</dbReference>
<dbReference type="InterPro" id="IPR015897">
    <property type="entry name" value="CHK_kinase-like"/>
</dbReference>
<dbReference type="SUPFAM" id="SSF56112">
    <property type="entry name" value="Protein kinase-like (PK-like)"/>
    <property type="match status" value="1"/>
</dbReference>
<dbReference type="OrthoDB" id="6381776at2759"/>
<dbReference type="Proteomes" id="UP000326759">
    <property type="component" value="Unassembled WGS sequence"/>
</dbReference>
<evidence type="ECO:0000313" key="2">
    <source>
        <dbReference type="EMBL" id="KAB7501254.1"/>
    </source>
</evidence>
<dbReference type="EMBL" id="SEYY01011235">
    <property type="protein sequence ID" value="KAB7501254.1"/>
    <property type="molecule type" value="Genomic_DNA"/>
</dbReference>
<dbReference type="PANTHER" id="PTHR11012:SF30">
    <property type="entry name" value="PROTEIN KINASE-LIKE DOMAIN-CONTAINING"/>
    <property type="match status" value="1"/>
</dbReference>
<name>A0A5N5T3Z5_9CRUS</name>
<reference evidence="2 3" key="1">
    <citation type="journal article" date="2019" name="PLoS Biol.">
        <title>Sex chromosomes control vertical transmission of feminizing Wolbachia symbionts in an isopod.</title>
        <authorList>
            <person name="Becking T."/>
            <person name="Chebbi M.A."/>
            <person name="Giraud I."/>
            <person name="Moumen B."/>
            <person name="Laverre T."/>
            <person name="Caubet Y."/>
            <person name="Peccoud J."/>
            <person name="Gilbert C."/>
            <person name="Cordaux R."/>
        </authorList>
    </citation>
    <scope>NUCLEOTIDE SEQUENCE [LARGE SCALE GENOMIC DNA]</scope>
    <source>
        <strain evidence="2">ANa2</strain>
        <tissue evidence="2">Whole body excluding digestive tract and cuticle</tissue>
    </source>
</reference>